<gene>
    <name evidence="2" type="ORF">TNCV_2563091</name>
</gene>
<evidence type="ECO:0000313" key="2">
    <source>
        <dbReference type="EMBL" id="GFX86420.1"/>
    </source>
</evidence>
<name>A0A8X6R1I1_TRICX</name>
<comment type="caution">
    <text evidence="2">The sequence shown here is derived from an EMBL/GenBank/DDBJ whole genome shotgun (WGS) entry which is preliminary data.</text>
</comment>
<dbReference type="AlphaFoldDB" id="A0A8X6R1I1"/>
<evidence type="ECO:0000313" key="3">
    <source>
        <dbReference type="Proteomes" id="UP000887159"/>
    </source>
</evidence>
<protein>
    <submittedName>
        <fullName evidence="2">Uncharacterized protein</fullName>
    </submittedName>
</protein>
<sequence>METIPIWGGLKTSKRKEKRQRFEAAARQPFLSQNLHTLDRDHEDQAEKDYSNKGGRGSLVIKVTDSWPGRVMSSILVPLKSRRVGEGCTLNLSRLKCPPVGVEVRRGVLAQCLHGSGVSLLVRFVDGDERCEALNPPPRSVLPQNWGGTELNRTVTCRLKANDRRTSSPLP</sequence>
<accession>A0A8X6R1I1</accession>
<feature type="compositionally biased region" description="Basic and acidic residues" evidence="1">
    <location>
        <begin position="37"/>
        <end position="51"/>
    </location>
</feature>
<evidence type="ECO:0000256" key="1">
    <source>
        <dbReference type="SAM" id="MobiDB-lite"/>
    </source>
</evidence>
<organism evidence="2 3">
    <name type="scientific">Trichonephila clavipes</name>
    <name type="common">Golden silk orbweaver</name>
    <name type="synonym">Nephila clavipes</name>
    <dbReference type="NCBI Taxonomy" id="2585209"/>
    <lineage>
        <taxon>Eukaryota</taxon>
        <taxon>Metazoa</taxon>
        <taxon>Ecdysozoa</taxon>
        <taxon>Arthropoda</taxon>
        <taxon>Chelicerata</taxon>
        <taxon>Arachnida</taxon>
        <taxon>Araneae</taxon>
        <taxon>Araneomorphae</taxon>
        <taxon>Entelegynae</taxon>
        <taxon>Araneoidea</taxon>
        <taxon>Nephilidae</taxon>
        <taxon>Trichonephila</taxon>
    </lineage>
</organism>
<proteinExistence type="predicted"/>
<dbReference type="Proteomes" id="UP000887159">
    <property type="component" value="Unassembled WGS sequence"/>
</dbReference>
<reference evidence="2" key="1">
    <citation type="submission" date="2020-08" db="EMBL/GenBank/DDBJ databases">
        <title>Multicomponent nature underlies the extraordinary mechanical properties of spider dragline silk.</title>
        <authorList>
            <person name="Kono N."/>
            <person name="Nakamura H."/>
            <person name="Mori M."/>
            <person name="Yoshida Y."/>
            <person name="Ohtoshi R."/>
            <person name="Malay A.D."/>
            <person name="Moran D.A.P."/>
            <person name="Tomita M."/>
            <person name="Numata K."/>
            <person name="Arakawa K."/>
        </authorList>
    </citation>
    <scope>NUCLEOTIDE SEQUENCE</scope>
</reference>
<feature type="region of interest" description="Disordered" evidence="1">
    <location>
        <begin position="33"/>
        <end position="53"/>
    </location>
</feature>
<keyword evidence="3" id="KW-1185">Reference proteome</keyword>
<dbReference type="EMBL" id="BMAU01021007">
    <property type="protein sequence ID" value="GFX86420.1"/>
    <property type="molecule type" value="Genomic_DNA"/>
</dbReference>